<evidence type="ECO:0000313" key="2">
    <source>
        <dbReference type="EMBL" id="CUH46337.1"/>
    </source>
</evidence>
<dbReference type="AlphaFoldDB" id="A0A0P1EAZ6"/>
<dbReference type="Gene3D" id="3.30.565.10">
    <property type="entry name" value="Histidine kinase-like ATPase, C-terminal domain"/>
    <property type="match status" value="1"/>
</dbReference>
<dbReference type="Proteomes" id="UP000050783">
    <property type="component" value="Unassembled WGS sequence"/>
</dbReference>
<proteinExistence type="predicted"/>
<feature type="domain" description="Histidine kinase/HSP90-like ATPase" evidence="1">
    <location>
        <begin position="93"/>
        <end position="200"/>
    </location>
</feature>
<dbReference type="Pfam" id="PF02518">
    <property type="entry name" value="HATPase_c"/>
    <property type="match status" value="1"/>
</dbReference>
<evidence type="ECO:0000259" key="1">
    <source>
        <dbReference type="Pfam" id="PF02518"/>
    </source>
</evidence>
<protein>
    <submittedName>
        <fullName evidence="2">Histidine kinase-, DNA gyrase B-, and HSP90-like ATPase</fullName>
    </submittedName>
</protein>
<dbReference type="EMBL" id="CYPU01000011">
    <property type="protein sequence ID" value="CUH46337.1"/>
    <property type="molecule type" value="Genomic_DNA"/>
</dbReference>
<dbReference type="GO" id="GO:0016301">
    <property type="term" value="F:kinase activity"/>
    <property type="evidence" value="ECO:0007669"/>
    <property type="project" value="UniProtKB-KW"/>
</dbReference>
<gene>
    <name evidence="2" type="ORF">RUA4292_00502</name>
</gene>
<reference evidence="2 3" key="1">
    <citation type="submission" date="2015-09" db="EMBL/GenBank/DDBJ databases">
        <authorList>
            <consortium name="Swine Surveillance"/>
        </authorList>
    </citation>
    <scope>NUCLEOTIDE SEQUENCE [LARGE SCALE GENOMIC DNA]</scope>
    <source>
        <strain evidence="2 3">CECT 4292</strain>
    </source>
</reference>
<evidence type="ECO:0000313" key="3">
    <source>
        <dbReference type="Proteomes" id="UP000050783"/>
    </source>
</evidence>
<keyword evidence="2" id="KW-0418">Kinase</keyword>
<accession>A0A0P1EAZ6</accession>
<dbReference type="InterPro" id="IPR036890">
    <property type="entry name" value="HATPase_C_sf"/>
</dbReference>
<name>A0A0P1EAZ6_9RHOB</name>
<keyword evidence="2" id="KW-0808">Transferase</keyword>
<dbReference type="InterPro" id="IPR003594">
    <property type="entry name" value="HATPase_dom"/>
</dbReference>
<sequence>MVFLSNLSRFLLRKGCAVTYGNMNKMSEAIRFLDDSLFFEQHMGSKLNAWSNPRATTQPLIEVRHTESHDWVRNTFVPWLSGCSKIAQHDLGELATCLSELFNNIDDHTEFDVGSVFAQWYPQEERVIVAVADFGVGIPTTVGRVCEGLSDSEAIIKAFEDEFTSQSTPRNRGIGLHFLLQNVVQNLSGKLEVNSANGAVVFEKVGNLLNAVPYTQNGYCPGTLIVLEFNTSAIERTDGDLEDLEW</sequence>
<organism evidence="2 3">
    <name type="scientific">Ruegeria atlantica</name>
    <dbReference type="NCBI Taxonomy" id="81569"/>
    <lineage>
        <taxon>Bacteria</taxon>
        <taxon>Pseudomonadati</taxon>
        <taxon>Pseudomonadota</taxon>
        <taxon>Alphaproteobacteria</taxon>
        <taxon>Rhodobacterales</taxon>
        <taxon>Roseobacteraceae</taxon>
        <taxon>Ruegeria</taxon>
    </lineage>
</organism>
<dbReference type="SUPFAM" id="SSF55874">
    <property type="entry name" value="ATPase domain of HSP90 chaperone/DNA topoisomerase II/histidine kinase"/>
    <property type="match status" value="1"/>
</dbReference>